<dbReference type="AlphaFoldDB" id="A0A6M4IP75"/>
<feature type="signal peptide" evidence="1">
    <location>
        <begin position="1"/>
        <end position="25"/>
    </location>
</feature>
<dbReference type="KEGG" id="ggr:HKW67_09600"/>
<organism evidence="2 3">
    <name type="scientific">Gemmatimonas groenlandica</name>
    <dbReference type="NCBI Taxonomy" id="2732249"/>
    <lineage>
        <taxon>Bacteria</taxon>
        <taxon>Pseudomonadati</taxon>
        <taxon>Gemmatimonadota</taxon>
        <taxon>Gemmatimonadia</taxon>
        <taxon>Gemmatimonadales</taxon>
        <taxon>Gemmatimonadaceae</taxon>
        <taxon>Gemmatimonas</taxon>
    </lineage>
</organism>
<gene>
    <name evidence="2" type="ORF">HKW67_09600</name>
</gene>
<dbReference type="SUPFAM" id="SSF56954">
    <property type="entry name" value="Outer membrane efflux proteins (OEP)"/>
    <property type="match status" value="1"/>
</dbReference>
<reference evidence="2 3" key="1">
    <citation type="submission" date="2020-05" db="EMBL/GenBank/DDBJ databases">
        <title>Complete genome sequence of Gemmatimonas greenlandica TET16.</title>
        <authorList>
            <person name="Zeng Y."/>
        </authorList>
    </citation>
    <scope>NUCLEOTIDE SEQUENCE [LARGE SCALE GENOMIC DNA]</scope>
    <source>
        <strain evidence="2 3">TET16</strain>
    </source>
</reference>
<dbReference type="GO" id="GO:0015562">
    <property type="term" value="F:efflux transmembrane transporter activity"/>
    <property type="evidence" value="ECO:0007669"/>
    <property type="project" value="InterPro"/>
</dbReference>
<keyword evidence="1" id="KW-0732">Signal</keyword>
<name>A0A6M4IP75_9BACT</name>
<dbReference type="RefSeq" id="WP_171225178.1">
    <property type="nucleotide sequence ID" value="NZ_CP053085.1"/>
</dbReference>
<accession>A0A6M4IP75</accession>
<evidence type="ECO:0000313" key="3">
    <source>
        <dbReference type="Proteomes" id="UP000500938"/>
    </source>
</evidence>
<sequence>MSPVVRCGVSSIVALVCAMAPGATAGAQAPVITRRNTPATSRAISRAEAVALALSSSTRHTLARSDVASATAQLSAARQYENPALTTSYSSAAPQAHVTLDVPIDWPGLRAPRIAAARAQLGAATVRLTLADVLLAFDTDTAYTRAQALAAQADLLAATARDADSLLVLARVRRDAGDASDLDVEIATLSAGQLANAASVAFTSTATALLRLQRIMGVSTDSVQFVLADTMGFTAPTPVAPPDVTTGVPLTVAAADLDVRAAEALARLERRRSAGAPSLTLGVEAVNPGGPGGPLPLVGVSLPLPLFNRNRAAIARADADLVRGRTQLRQAQLEQQFDVRLAQTEALAARRRAEQSLRLLASAERVGALSLLAYREGATTLVSVIEAQRVAREARAQWLEDLAAVQIAERVQQLLSFRLSTTP</sequence>
<dbReference type="EMBL" id="CP053085">
    <property type="protein sequence ID" value="QJR35748.1"/>
    <property type="molecule type" value="Genomic_DNA"/>
</dbReference>
<dbReference type="PANTHER" id="PTHR30203:SF24">
    <property type="entry name" value="BLR4935 PROTEIN"/>
    <property type="match status" value="1"/>
</dbReference>
<proteinExistence type="predicted"/>
<dbReference type="Proteomes" id="UP000500938">
    <property type="component" value="Chromosome"/>
</dbReference>
<feature type="chain" id="PRO_5026874135" evidence="1">
    <location>
        <begin position="26"/>
        <end position="423"/>
    </location>
</feature>
<evidence type="ECO:0000313" key="2">
    <source>
        <dbReference type="EMBL" id="QJR35748.1"/>
    </source>
</evidence>
<keyword evidence="3" id="KW-1185">Reference proteome</keyword>
<dbReference type="PANTHER" id="PTHR30203">
    <property type="entry name" value="OUTER MEMBRANE CATION EFFLUX PROTEIN"/>
    <property type="match status" value="1"/>
</dbReference>
<dbReference type="InterPro" id="IPR010131">
    <property type="entry name" value="MdtP/NodT-like"/>
</dbReference>
<evidence type="ECO:0000256" key="1">
    <source>
        <dbReference type="SAM" id="SignalP"/>
    </source>
</evidence>
<dbReference type="Gene3D" id="1.20.1600.10">
    <property type="entry name" value="Outer membrane efflux proteins (OEP)"/>
    <property type="match status" value="1"/>
</dbReference>
<protein>
    <submittedName>
        <fullName evidence="2">TolC family protein</fullName>
    </submittedName>
</protein>